<keyword evidence="1" id="KW-0645">Protease</keyword>
<dbReference type="SUPFAM" id="SSF53163">
    <property type="entry name" value="HybD-like"/>
    <property type="match status" value="1"/>
</dbReference>
<organism evidence="1 2">
    <name type="scientific">Eiseniibacteriota bacterium</name>
    <dbReference type="NCBI Taxonomy" id="2212470"/>
    <lineage>
        <taxon>Bacteria</taxon>
        <taxon>Candidatus Eiseniibacteriota</taxon>
    </lineage>
</organism>
<protein>
    <submittedName>
        <fullName evidence="1">Hydrogenase maturation protease</fullName>
    </submittedName>
</protein>
<proteinExistence type="predicted"/>
<dbReference type="AlphaFoldDB" id="A0A956NB07"/>
<evidence type="ECO:0000313" key="2">
    <source>
        <dbReference type="Proteomes" id="UP000739538"/>
    </source>
</evidence>
<dbReference type="Gene3D" id="3.40.50.1450">
    <property type="entry name" value="HybD-like"/>
    <property type="match status" value="1"/>
</dbReference>
<name>A0A956NB07_UNCEI</name>
<dbReference type="Proteomes" id="UP000739538">
    <property type="component" value="Unassembled WGS sequence"/>
</dbReference>
<accession>A0A956NB07</accession>
<dbReference type="InterPro" id="IPR000671">
    <property type="entry name" value="Peptidase_A31"/>
</dbReference>
<gene>
    <name evidence="1" type="ORF">KDA27_09050</name>
</gene>
<dbReference type="PANTHER" id="PTHR30302:SF5">
    <property type="entry name" value="SLR1876 PROTEIN"/>
    <property type="match status" value="1"/>
</dbReference>
<dbReference type="GO" id="GO:0008047">
    <property type="term" value="F:enzyme activator activity"/>
    <property type="evidence" value="ECO:0007669"/>
    <property type="project" value="InterPro"/>
</dbReference>
<keyword evidence="1" id="KW-0378">Hydrolase</keyword>
<comment type="caution">
    <text evidence="1">The sequence shown here is derived from an EMBL/GenBank/DDBJ whole genome shotgun (WGS) entry which is preliminary data.</text>
</comment>
<dbReference type="GO" id="GO:0004175">
    <property type="term" value="F:endopeptidase activity"/>
    <property type="evidence" value="ECO:0007669"/>
    <property type="project" value="TreeGrafter"/>
</dbReference>
<reference evidence="1" key="1">
    <citation type="submission" date="2020-04" db="EMBL/GenBank/DDBJ databases">
        <authorList>
            <person name="Zhang T."/>
        </authorList>
    </citation>
    <scope>NUCLEOTIDE SEQUENCE</scope>
    <source>
        <strain evidence="1">HKST-UBA02</strain>
    </source>
</reference>
<dbReference type="EMBL" id="JAGQHS010000036">
    <property type="protein sequence ID" value="MCA9755935.1"/>
    <property type="molecule type" value="Genomic_DNA"/>
</dbReference>
<sequence>MSPERTTLILAIGNPARLDDGLGPSFAAAIERQDVETGATAGRAATNFAAETASQPEADVEVCWDYHLQIEQAEDVARAERVIFVDADRIGPAPFSLRRVEPSQEPVRFTSHGVSPSGLLGLTEELHGRRPEAWILGIRGYEFDGFGERLSGGARDNLTAALDHISRLLGISETSRPAGREHA</sequence>
<evidence type="ECO:0000313" key="1">
    <source>
        <dbReference type="EMBL" id="MCA9755935.1"/>
    </source>
</evidence>
<dbReference type="InterPro" id="IPR023430">
    <property type="entry name" value="Pept_HybD-like_dom_sf"/>
</dbReference>
<dbReference type="GO" id="GO:0016485">
    <property type="term" value="P:protein processing"/>
    <property type="evidence" value="ECO:0007669"/>
    <property type="project" value="TreeGrafter"/>
</dbReference>
<reference evidence="1" key="2">
    <citation type="journal article" date="2021" name="Microbiome">
        <title>Successional dynamics and alternative stable states in a saline activated sludge microbial community over 9 years.</title>
        <authorList>
            <person name="Wang Y."/>
            <person name="Ye J."/>
            <person name="Ju F."/>
            <person name="Liu L."/>
            <person name="Boyd J.A."/>
            <person name="Deng Y."/>
            <person name="Parks D.H."/>
            <person name="Jiang X."/>
            <person name="Yin X."/>
            <person name="Woodcroft B.J."/>
            <person name="Tyson G.W."/>
            <person name="Hugenholtz P."/>
            <person name="Polz M.F."/>
            <person name="Zhang T."/>
        </authorList>
    </citation>
    <scope>NUCLEOTIDE SEQUENCE</scope>
    <source>
        <strain evidence="1">HKST-UBA02</strain>
    </source>
</reference>
<dbReference type="PANTHER" id="PTHR30302">
    <property type="entry name" value="HYDROGENASE 1 MATURATION PROTEASE"/>
    <property type="match status" value="1"/>
</dbReference>
<dbReference type="NCBIfam" id="TIGR00072">
    <property type="entry name" value="hydrog_prot"/>
    <property type="match status" value="1"/>
</dbReference>